<sequence>MRIRNSGSGFFGFGSGGNRSDSFKQGRKPGQKIRGTIIEWISEDMAWVDIEGHRLLAQLRSKPSIGTQLIFLVVQLNPDIILKEIGYATQNETGILSHARDFEAARSLFESTFRASAHSLCHIPPHERKGQFLTQLIDHKRLLANYLDTILCMNYIGKTISENLSIQLFYIPWCVPLGKRHLGVLKRGKDSTKLIESIIEFDHERVGMVRLEFLSKQKKTAYRAKLQRPGKIKSLKDFLQEQLHQYSAKPCECLGISTLPKHSHGGILSEIMFRK</sequence>
<keyword evidence="3" id="KW-1185">Reference proteome</keyword>
<dbReference type="OrthoDB" id="5471843at2"/>
<dbReference type="EMBL" id="FO203427">
    <property type="protein sequence ID" value="CCH47416.1"/>
    <property type="molecule type" value="Genomic_DNA"/>
</dbReference>
<reference evidence="3" key="2">
    <citation type="journal article" date="2013" name="Stand. Genomic Sci.">
        <title>Complete genome sequence of Desulfocapsa sulfexigens, a marine deltaproteobacterium specialized in disproportionating inorganic sulfur compounds.</title>
        <authorList>
            <person name="Finster K.W."/>
            <person name="Kjeldsen K.U."/>
            <person name="Kube M."/>
            <person name="Reinhardt R."/>
            <person name="Mussmann M."/>
            <person name="Amann R."/>
            <person name="Schreiber L."/>
        </authorList>
    </citation>
    <scope>NUCLEOTIDE SEQUENCE [LARGE SCALE GENOMIC DNA]</scope>
    <source>
        <strain evidence="3">DSM 10523 / SB164P1</strain>
    </source>
</reference>
<proteinExistence type="predicted"/>
<evidence type="ECO:0000256" key="1">
    <source>
        <dbReference type="SAM" id="MobiDB-lite"/>
    </source>
</evidence>
<dbReference type="RefSeq" id="WP_015413471.1">
    <property type="nucleotide sequence ID" value="NC_020409.1"/>
</dbReference>
<organism evidence="2 3">
    <name type="scientific">Pseudodesulfovibrio piezophilus (strain DSM 21447 / JCM 15486 / C1TLV30)</name>
    <name type="common">Desulfovibrio piezophilus</name>
    <dbReference type="NCBI Taxonomy" id="1322246"/>
    <lineage>
        <taxon>Bacteria</taxon>
        <taxon>Pseudomonadati</taxon>
        <taxon>Thermodesulfobacteriota</taxon>
        <taxon>Desulfovibrionia</taxon>
        <taxon>Desulfovibrionales</taxon>
        <taxon>Desulfovibrionaceae</taxon>
    </lineage>
</organism>
<dbReference type="PATRIC" id="fig|879567.3.peg.182"/>
<dbReference type="HOGENOM" id="CLU_1000126_0_0_7"/>
<reference evidence="2 3" key="1">
    <citation type="journal article" date="2013" name="PLoS ONE">
        <title>The first genomic and proteomic characterization of a deep-sea sulfate reducer: insights into the piezophilic lifestyle of Desulfovibrio piezophilus.</title>
        <authorList>
            <person name="Pradel N."/>
            <person name="Ji B."/>
            <person name="Gimenez G."/>
            <person name="Talla E."/>
            <person name="Lenoble P."/>
            <person name="Garel M."/>
            <person name="Tamburini C."/>
            <person name="Fourquet P."/>
            <person name="Lebrun R."/>
            <person name="Bertin P."/>
            <person name="Denis Y."/>
            <person name="Pophillat M."/>
            <person name="Barbe V."/>
            <person name="Ollivier B."/>
            <person name="Dolla A."/>
        </authorList>
    </citation>
    <scope>NUCLEOTIDE SEQUENCE [LARGE SCALE GENOMIC DNA]</scope>
    <source>
        <strain evidence="3">DSM 10523 / SB164P1</strain>
    </source>
</reference>
<feature type="region of interest" description="Disordered" evidence="1">
    <location>
        <begin position="1"/>
        <end position="30"/>
    </location>
</feature>
<accession>M1WJ77</accession>
<gene>
    <name evidence="2" type="ordered locus">BN4_10176</name>
</gene>
<dbReference type="KEGG" id="dpi:BN4_10176"/>
<dbReference type="Proteomes" id="UP000011724">
    <property type="component" value="Chromosome"/>
</dbReference>
<protein>
    <submittedName>
        <fullName evidence="2">Uncharacterized protein</fullName>
    </submittedName>
</protein>
<dbReference type="AlphaFoldDB" id="M1WJ77"/>
<name>M1WJ77_PSEP2</name>
<dbReference type="BioCyc" id="DPIE1322246:BN4_RS00930-MONOMER"/>
<dbReference type="eggNOG" id="ENOG5031B9X">
    <property type="taxonomic scope" value="Bacteria"/>
</dbReference>
<evidence type="ECO:0000313" key="3">
    <source>
        <dbReference type="Proteomes" id="UP000011724"/>
    </source>
</evidence>
<evidence type="ECO:0000313" key="2">
    <source>
        <dbReference type="EMBL" id="CCH47416.1"/>
    </source>
</evidence>